<comment type="function">
    <text evidence="1 10">Transcription elongation factor implicated in the maintenance of proper chromatin structure in actively transcribed regions.</text>
</comment>
<evidence type="ECO:0000256" key="6">
    <source>
        <dbReference type="ARBA" id="ARBA00022833"/>
    </source>
</evidence>
<dbReference type="FunFam" id="2.20.25.190:FF:000001">
    <property type="entry name" value="Transcription elongation factor 1 homolog"/>
    <property type="match status" value="1"/>
</dbReference>
<evidence type="ECO:0000256" key="7">
    <source>
        <dbReference type="ARBA" id="ARBA00023015"/>
    </source>
</evidence>
<dbReference type="PANTHER" id="PTHR20934:SF0">
    <property type="entry name" value="TRANSCRIPTION ELONGATION FACTOR 1 HOMOLOG"/>
    <property type="match status" value="1"/>
</dbReference>
<dbReference type="PANTHER" id="PTHR20934">
    <property type="entry name" value="TRANSCRIPTION ELONGATION FACTOR 1 HOMOLOG"/>
    <property type="match status" value="1"/>
</dbReference>
<comment type="caution">
    <text evidence="12">The sequence shown here is derived from an EMBL/GenBank/DDBJ whole genome shotgun (WGS) entry which is preliminary data.</text>
</comment>
<evidence type="ECO:0000313" key="12">
    <source>
        <dbReference type="EMBL" id="KAF2205812.1"/>
    </source>
</evidence>
<dbReference type="GO" id="GO:0008270">
    <property type="term" value="F:zinc ion binding"/>
    <property type="evidence" value="ECO:0007669"/>
    <property type="project" value="UniProtKB-KW"/>
</dbReference>
<feature type="compositionally biased region" description="Low complexity" evidence="11">
    <location>
        <begin position="139"/>
        <end position="148"/>
    </location>
</feature>
<evidence type="ECO:0000256" key="9">
    <source>
        <dbReference type="ARBA" id="ARBA00023242"/>
    </source>
</evidence>
<evidence type="ECO:0000256" key="1">
    <source>
        <dbReference type="ARBA" id="ARBA00003357"/>
    </source>
</evidence>
<dbReference type="OrthoDB" id="445983at2759"/>
<proteinExistence type="inferred from homology"/>
<sequence length="174" mass="19007">MPIADWLILSSPMRGLVTALRSRRPRRTVPRARTSSLYGLWGKRKKASKPVAAKKKEKLATTFLCLFCNHENSVAVTLEKKVGVGNLQCKVCGQTFQTRINALSAPVDVYCDWIDACDAVAKEAGRNVPQKTSSYRGTAAPNRPAAAAGEDETLGDDFIDDDDLDAEGEYADED</sequence>
<name>A0A9P4JYB7_9PLEO</name>
<dbReference type="EMBL" id="ML993849">
    <property type="protein sequence ID" value="KAF2205812.1"/>
    <property type="molecule type" value="Genomic_DNA"/>
</dbReference>
<dbReference type="Pfam" id="PF05129">
    <property type="entry name" value="Zn_ribbon_Elf1"/>
    <property type="match status" value="1"/>
</dbReference>
<feature type="compositionally biased region" description="Acidic residues" evidence="11">
    <location>
        <begin position="149"/>
        <end position="174"/>
    </location>
</feature>
<keyword evidence="6 10" id="KW-0862">Zinc</keyword>
<evidence type="ECO:0000256" key="3">
    <source>
        <dbReference type="ARBA" id="ARBA00009730"/>
    </source>
</evidence>
<comment type="similarity">
    <text evidence="3 10">Belongs to the ELOF1 family.</text>
</comment>
<dbReference type="InterPro" id="IPR007808">
    <property type="entry name" value="Elf1"/>
</dbReference>
<evidence type="ECO:0000256" key="4">
    <source>
        <dbReference type="ARBA" id="ARBA00022723"/>
    </source>
</evidence>
<feature type="region of interest" description="Disordered" evidence="11">
    <location>
        <begin position="128"/>
        <end position="174"/>
    </location>
</feature>
<keyword evidence="8 10" id="KW-0804">Transcription</keyword>
<organism evidence="12 13">
    <name type="scientific">Delitschia confertaspora ATCC 74209</name>
    <dbReference type="NCBI Taxonomy" id="1513339"/>
    <lineage>
        <taxon>Eukaryota</taxon>
        <taxon>Fungi</taxon>
        <taxon>Dikarya</taxon>
        <taxon>Ascomycota</taxon>
        <taxon>Pezizomycotina</taxon>
        <taxon>Dothideomycetes</taxon>
        <taxon>Pleosporomycetidae</taxon>
        <taxon>Pleosporales</taxon>
        <taxon>Delitschiaceae</taxon>
        <taxon>Delitschia</taxon>
    </lineage>
</organism>
<evidence type="ECO:0000313" key="13">
    <source>
        <dbReference type="Proteomes" id="UP000799536"/>
    </source>
</evidence>
<evidence type="ECO:0000256" key="10">
    <source>
        <dbReference type="RuleBase" id="RU364033"/>
    </source>
</evidence>
<evidence type="ECO:0000256" key="5">
    <source>
        <dbReference type="ARBA" id="ARBA00022771"/>
    </source>
</evidence>
<dbReference type="SUPFAM" id="SSF57783">
    <property type="entry name" value="Zinc beta-ribbon"/>
    <property type="match status" value="1"/>
</dbReference>
<keyword evidence="5 10" id="KW-0863">Zinc-finger</keyword>
<keyword evidence="7 10" id="KW-0805">Transcription regulation</keyword>
<dbReference type="GO" id="GO:0008023">
    <property type="term" value="C:transcription elongation factor complex"/>
    <property type="evidence" value="ECO:0007669"/>
    <property type="project" value="TreeGrafter"/>
</dbReference>
<keyword evidence="9 10" id="KW-0539">Nucleus</keyword>
<dbReference type="Gene3D" id="2.20.25.190">
    <property type="match status" value="1"/>
</dbReference>
<accession>A0A9P4JYB7</accession>
<evidence type="ECO:0000256" key="8">
    <source>
        <dbReference type="ARBA" id="ARBA00023163"/>
    </source>
</evidence>
<dbReference type="Proteomes" id="UP000799536">
    <property type="component" value="Unassembled WGS sequence"/>
</dbReference>
<keyword evidence="4 10" id="KW-0479">Metal-binding</keyword>
<gene>
    <name evidence="12" type="ORF">GQ43DRAFT_477052</name>
</gene>
<evidence type="ECO:0000256" key="2">
    <source>
        <dbReference type="ARBA" id="ARBA00004123"/>
    </source>
</evidence>
<dbReference type="AlphaFoldDB" id="A0A9P4JYB7"/>
<comment type="subcellular location">
    <subcellularLocation>
        <location evidence="2 10">Nucleus</location>
    </subcellularLocation>
</comment>
<keyword evidence="13" id="KW-1185">Reference proteome</keyword>
<protein>
    <recommendedName>
        <fullName evidence="10">Transcription elongation factor 1 homolog</fullName>
    </recommendedName>
</protein>
<dbReference type="GO" id="GO:0000993">
    <property type="term" value="F:RNA polymerase II complex binding"/>
    <property type="evidence" value="ECO:0007669"/>
    <property type="project" value="TreeGrafter"/>
</dbReference>
<dbReference type="InterPro" id="IPR038567">
    <property type="entry name" value="T_Elf1_sf"/>
</dbReference>
<reference evidence="12" key="1">
    <citation type="journal article" date="2020" name="Stud. Mycol.">
        <title>101 Dothideomycetes genomes: a test case for predicting lifestyles and emergence of pathogens.</title>
        <authorList>
            <person name="Haridas S."/>
            <person name="Albert R."/>
            <person name="Binder M."/>
            <person name="Bloem J."/>
            <person name="Labutti K."/>
            <person name="Salamov A."/>
            <person name="Andreopoulos B."/>
            <person name="Baker S."/>
            <person name="Barry K."/>
            <person name="Bills G."/>
            <person name="Bluhm B."/>
            <person name="Cannon C."/>
            <person name="Castanera R."/>
            <person name="Culley D."/>
            <person name="Daum C."/>
            <person name="Ezra D."/>
            <person name="Gonzalez J."/>
            <person name="Henrissat B."/>
            <person name="Kuo A."/>
            <person name="Liang C."/>
            <person name="Lipzen A."/>
            <person name="Lutzoni F."/>
            <person name="Magnuson J."/>
            <person name="Mondo S."/>
            <person name="Nolan M."/>
            <person name="Ohm R."/>
            <person name="Pangilinan J."/>
            <person name="Park H.-J."/>
            <person name="Ramirez L."/>
            <person name="Alfaro M."/>
            <person name="Sun H."/>
            <person name="Tritt A."/>
            <person name="Yoshinaga Y."/>
            <person name="Zwiers L.-H."/>
            <person name="Turgeon B."/>
            <person name="Goodwin S."/>
            <person name="Spatafora J."/>
            <person name="Crous P."/>
            <person name="Grigoriev I."/>
        </authorList>
    </citation>
    <scope>NUCLEOTIDE SEQUENCE</scope>
    <source>
        <strain evidence="12">ATCC 74209</strain>
    </source>
</reference>
<dbReference type="GO" id="GO:0006368">
    <property type="term" value="P:transcription elongation by RNA polymerase II"/>
    <property type="evidence" value="ECO:0007669"/>
    <property type="project" value="TreeGrafter"/>
</dbReference>
<evidence type="ECO:0000256" key="11">
    <source>
        <dbReference type="SAM" id="MobiDB-lite"/>
    </source>
</evidence>